<organism evidence="1 2">
    <name type="scientific">Candidatus Gottesmanbacteria bacterium RBG_13_37_7</name>
    <dbReference type="NCBI Taxonomy" id="1798369"/>
    <lineage>
        <taxon>Bacteria</taxon>
        <taxon>Candidatus Gottesmaniibacteriota</taxon>
    </lineage>
</organism>
<dbReference type="Gene3D" id="1.10.10.10">
    <property type="entry name" value="Winged helix-like DNA-binding domain superfamily/Winged helix DNA-binding domain"/>
    <property type="match status" value="1"/>
</dbReference>
<dbReference type="EMBL" id="MFIY01000056">
    <property type="protein sequence ID" value="OGF99357.1"/>
    <property type="molecule type" value="Genomic_DNA"/>
</dbReference>
<feature type="non-terminal residue" evidence="1">
    <location>
        <position position="119"/>
    </location>
</feature>
<evidence type="ECO:0000313" key="2">
    <source>
        <dbReference type="Proteomes" id="UP000178230"/>
    </source>
</evidence>
<sequence>MLTGLIISRVRIKILELYFLNLGKIYHVREVVRRTNEEINAIRRELAHLEKIGLLSKERRANRLFYILRRDYPLYYDLLHLVIKTSGLGGDIIKNKTKLGKVKYIMISGRFVRNIPRKQ</sequence>
<dbReference type="InterPro" id="IPR036388">
    <property type="entry name" value="WH-like_DNA-bd_sf"/>
</dbReference>
<accession>A0A1F5YGQ0</accession>
<name>A0A1F5YGQ0_9BACT</name>
<reference evidence="1 2" key="1">
    <citation type="journal article" date="2016" name="Nat. Commun.">
        <title>Thousands of microbial genomes shed light on interconnected biogeochemical processes in an aquifer system.</title>
        <authorList>
            <person name="Anantharaman K."/>
            <person name="Brown C.T."/>
            <person name="Hug L.A."/>
            <person name="Sharon I."/>
            <person name="Castelle C.J."/>
            <person name="Probst A.J."/>
            <person name="Thomas B.C."/>
            <person name="Singh A."/>
            <person name="Wilkins M.J."/>
            <person name="Karaoz U."/>
            <person name="Brodie E.L."/>
            <person name="Williams K.H."/>
            <person name="Hubbard S.S."/>
            <person name="Banfield J.F."/>
        </authorList>
    </citation>
    <scope>NUCLEOTIDE SEQUENCE [LARGE SCALE GENOMIC DNA]</scope>
</reference>
<protein>
    <recommendedName>
        <fullName evidence="3">HTH arsR-type domain-containing protein</fullName>
    </recommendedName>
</protein>
<dbReference type="AlphaFoldDB" id="A0A1F5YGQ0"/>
<gene>
    <name evidence="1" type="ORF">A2Y99_04935</name>
</gene>
<evidence type="ECO:0008006" key="3">
    <source>
        <dbReference type="Google" id="ProtNLM"/>
    </source>
</evidence>
<comment type="caution">
    <text evidence="1">The sequence shown here is derived from an EMBL/GenBank/DDBJ whole genome shotgun (WGS) entry which is preliminary data.</text>
</comment>
<proteinExistence type="predicted"/>
<evidence type="ECO:0000313" key="1">
    <source>
        <dbReference type="EMBL" id="OGF99357.1"/>
    </source>
</evidence>
<dbReference type="Proteomes" id="UP000178230">
    <property type="component" value="Unassembled WGS sequence"/>
</dbReference>